<dbReference type="EMBL" id="CP095474">
    <property type="protein sequence ID" value="URN18229.1"/>
    <property type="molecule type" value="Genomic_DNA"/>
</dbReference>
<gene>
    <name evidence="1" type="ORF">MW084_22365</name>
</gene>
<dbReference type="Gene3D" id="3.40.50.20">
    <property type="match status" value="1"/>
</dbReference>
<keyword evidence="2" id="KW-1185">Reference proteome</keyword>
<sequence length="286" mass="30437">MQTILVVDRLAEAAVPYHEWFTPSDGRLVLFTTRPAEAFSSVETARYLEMHHYSTEDALTLLERDALRRAGQPDVTAVVAPARMDLLLAAVLRERRDLPGQTRRSALLFNDVCALRHELEAAGLPTVNCSPVTQILDVFGFAAEHGFPVRVRPRGARHGATVELGSTGEVEAYVAGGLTARKEHLPDLAVESVPQGRRMDLAGTTGGGIPVTTGGGIPVTPQGGPVADEEVAGLVAAALDVLSVPAGHHWQAKLIRTPEGVLIDELTVGLTAGDPVPAPRIREAQP</sequence>
<dbReference type="SUPFAM" id="SSF56059">
    <property type="entry name" value="Glutathione synthetase ATP-binding domain-like"/>
    <property type="match status" value="1"/>
</dbReference>
<evidence type="ECO:0008006" key="3">
    <source>
        <dbReference type="Google" id="ProtNLM"/>
    </source>
</evidence>
<evidence type="ECO:0000313" key="2">
    <source>
        <dbReference type="Proteomes" id="UP001056383"/>
    </source>
</evidence>
<proteinExistence type="predicted"/>
<name>A0ABY4TH53_9ACTN</name>
<dbReference type="Proteomes" id="UP001056383">
    <property type="component" value="Chromosome"/>
</dbReference>
<dbReference type="RefSeq" id="WP_029553379.1">
    <property type="nucleotide sequence ID" value="NZ_CP095474.1"/>
</dbReference>
<accession>A0ABY4TH53</accession>
<organism evidence="1 2">
    <name type="scientific">Streptomyces sudanensis</name>
    <dbReference type="NCBI Taxonomy" id="436397"/>
    <lineage>
        <taxon>Bacteria</taxon>
        <taxon>Bacillati</taxon>
        <taxon>Actinomycetota</taxon>
        <taxon>Actinomycetes</taxon>
        <taxon>Kitasatosporales</taxon>
        <taxon>Streptomycetaceae</taxon>
        <taxon>Streptomyces</taxon>
    </lineage>
</organism>
<protein>
    <recommendedName>
        <fullName evidence="3">ATP-grasp domain-containing protein</fullName>
    </recommendedName>
</protein>
<evidence type="ECO:0000313" key="1">
    <source>
        <dbReference type="EMBL" id="URN18229.1"/>
    </source>
</evidence>
<reference evidence="1" key="1">
    <citation type="submission" date="2022-04" db="EMBL/GenBank/DDBJ databases">
        <title>Systematic whole-genome sequencing reveals an unexpected diversity among actinomycetoma pathogens and provides insights into their antibacterial susceptibilities.</title>
        <authorList>
            <person name="Watson A.K."/>
            <person name="Kepplinger B."/>
            <person name="Bakhiet S.M."/>
            <person name="Mhmoud N.A."/>
            <person name="Chapman J."/>
            <person name="Allenby N."/>
            <person name="Mickiewicz K."/>
            <person name="Goodfellow M."/>
            <person name="Fahal A.H."/>
            <person name="Errington J."/>
        </authorList>
    </citation>
    <scope>NUCLEOTIDE SEQUENCE</scope>
    <source>
        <strain evidence="1">SD 504</strain>
    </source>
</reference>